<name>A0A1G9NJR5_STREI</name>
<organism evidence="2 3">
    <name type="scientific">Streptococcus equinus</name>
    <name type="common">Streptococcus bovis</name>
    <dbReference type="NCBI Taxonomy" id="1335"/>
    <lineage>
        <taxon>Bacteria</taxon>
        <taxon>Bacillati</taxon>
        <taxon>Bacillota</taxon>
        <taxon>Bacilli</taxon>
        <taxon>Lactobacillales</taxon>
        <taxon>Streptococcaceae</taxon>
        <taxon>Streptococcus</taxon>
    </lineage>
</organism>
<dbReference type="RefSeq" id="WP_074567275.1">
    <property type="nucleotide sequence ID" value="NZ_FNGX01000006.1"/>
</dbReference>
<dbReference type="InterPro" id="IPR051910">
    <property type="entry name" value="ComF/GntX_DNA_util-trans"/>
</dbReference>
<dbReference type="Proteomes" id="UP000183162">
    <property type="component" value="Unassembled WGS sequence"/>
</dbReference>
<proteinExistence type="inferred from homology"/>
<evidence type="ECO:0000313" key="2">
    <source>
        <dbReference type="EMBL" id="SDL86669.1"/>
    </source>
</evidence>
<protein>
    <submittedName>
        <fullName evidence="2">Competence protein ComFC</fullName>
    </submittedName>
</protein>
<dbReference type="CDD" id="cd06223">
    <property type="entry name" value="PRTases_typeI"/>
    <property type="match status" value="1"/>
</dbReference>
<sequence length="221" mass="25378">MEKCLLCDQLFLEKETFLGIISIQKNQRNICPDCLAAFEKIGDKHCPTCYRNGCETQCKDCQKWEKEGHSVKHQAIFTYNAAMKNYFSKYKFQGDVALGAIFSRELKKKIKQYKNYSIVPVPLSKERMTERKFNQVTALLDASGIAYQEILSKKNIAKQSDKNRKDRLESQCPFQVMPNSNIPKNILIIDDIYTTGATLKGIYHLLYENGAQNVKSLTIAR</sequence>
<dbReference type="Gene3D" id="3.40.50.2020">
    <property type="match status" value="1"/>
</dbReference>
<reference evidence="2 3" key="1">
    <citation type="submission" date="2016-10" db="EMBL/GenBank/DDBJ databases">
        <authorList>
            <person name="de Groot N.N."/>
        </authorList>
    </citation>
    <scope>NUCLEOTIDE SEQUENCE [LARGE SCALE GENOMIC DNA]</scope>
    <source>
        <strain evidence="2 3">Sb09</strain>
    </source>
</reference>
<dbReference type="SUPFAM" id="SSF53271">
    <property type="entry name" value="PRTase-like"/>
    <property type="match status" value="1"/>
</dbReference>
<gene>
    <name evidence="2" type="ORF">SAMN05216400_1834</name>
</gene>
<comment type="similarity">
    <text evidence="1">Belongs to the ComF/GntX family.</text>
</comment>
<evidence type="ECO:0000256" key="1">
    <source>
        <dbReference type="ARBA" id="ARBA00008007"/>
    </source>
</evidence>
<dbReference type="PANTHER" id="PTHR47505:SF1">
    <property type="entry name" value="DNA UTILIZATION PROTEIN YHGH"/>
    <property type="match status" value="1"/>
</dbReference>
<dbReference type="EMBL" id="FNGX01000006">
    <property type="protein sequence ID" value="SDL86669.1"/>
    <property type="molecule type" value="Genomic_DNA"/>
</dbReference>
<dbReference type="AlphaFoldDB" id="A0A1G9NJR5"/>
<accession>A0A1G9NJR5</accession>
<dbReference type="InterPro" id="IPR000836">
    <property type="entry name" value="PRTase_dom"/>
</dbReference>
<dbReference type="OrthoDB" id="9779910at2"/>
<evidence type="ECO:0000313" key="3">
    <source>
        <dbReference type="Proteomes" id="UP000183162"/>
    </source>
</evidence>
<dbReference type="PANTHER" id="PTHR47505">
    <property type="entry name" value="DNA UTILIZATION PROTEIN YHGH"/>
    <property type="match status" value="1"/>
</dbReference>
<dbReference type="InterPro" id="IPR029057">
    <property type="entry name" value="PRTase-like"/>
</dbReference>